<organism evidence="5 6">
    <name type="scientific">Hoeflea poritis</name>
    <dbReference type="NCBI Taxonomy" id="2993659"/>
    <lineage>
        <taxon>Bacteria</taxon>
        <taxon>Pseudomonadati</taxon>
        <taxon>Pseudomonadota</taxon>
        <taxon>Alphaproteobacteria</taxon>
        <taxon>Hyphomicrobiales</taxon>
        <taxon>Rhizobiaceae</taxon>
        <taxon>Hoeflea</taxon>
    </lineage>
</organism>
<accession>A0ABT4VTL1</accession>
<dbReference type="SMART" id="SM00062">
    <property type="entry name" value="PBPb"/>
    <property type="match status" value="1"/>
</dbReference>
<comment type="subcellular location">
    <subcellularLocation>
        <location evidence="1">Periplasm</location>
    </subcellularLocation>
</comment>
<dbReference type="PANTHER" id="PTHR35936:SF35">
    <property type="entry name" value="L-CYSTINE-BINDING PROTEIN TCYJ"/>
    <property type="match status" value="1"/>
</dbReference>
<proteinExistence type="predicted"/>
<keyword evidence="6" id="KW-1185">Reference proteome</keyword>
<dbReference type="RefSeq" id="WP_271091895.1">
    <property type="nucleotide sequence ID" value="NZ_JAPJZH010000018.1"/>
</dbReference>
<protein>
    <submittedName>
        <fullName evidence="5">Transporter substrate-binding domain-containing protein</fullName>
    </submittedName>
</protein>
<keyword evidence="2 3" id="KW-0732">Signal</keyword>
<comment type="caution">
    <text evidence="5">The sequence shown here is derived from an EMBL/GenBank/DDBJ whole genome shotgun (WGS) entry which is preliminary data.</text>
</comment>
<sequence>MLLAAIWAFAASSQTSAPAAAQQPGETGNADYPNYWDPRERVEVPDLSARNRIRFLTTHDFPPFNFIDQQEHVSGFHVDLAREICDELKIADKCQIQVLPWSELSTAIAGGQGDALIAGVAINVLSRDDYLFTRPFLKFPARFVRADRVEIDGEDATALAGRRVGVMAGSAHAAMLRAYFPNIQPVTFERDEWMFDSLKTGDIDAVFGDGVQLSFWLVSNSANECCSYFDGPYFGPSFLGEGLAIAVRRDSQDLADAFDHAIHAISKDGRMRELYLRYFPNGLY</sequence>
<evidence type="ECO:0000256" key="2">
    <source>
        <dbReference type="ARBA" id="ARBA00022729"/>
    </source>
</evidence>
<feature type="signal peptide" evidence="3">
    <location>
        <begin position="1"/>
        <end position="19"/>
    </location>
</feature>
<name>A0ABT4VTL1_9HYPH</name>
<evidence type="ECO:0000259" key="4">
    <source>
        <dbReference type="SMART" id="SM00062"/>
    </source>
</evidence>
<feature type="domain" description="Solute-binding protein family 3/N-terminal" evidence="4">
    <location>
        <begin position="52"/>
        <end position="282"/>
    </location>
</feature>
<dbReference type="Proteomes" id="UP001148313">
    <property type="component" value="Unassembled WGS sequence"/>
</dbReference>
<dbReference type="Pfam" id="PF00497">
    <property type="entry name" value="SBP_bac_3"/>
    <property type="match status" value="1"/>
</dbReference>
<evidence type="ECO:0000313" key="6">
    <source>
        <dbReference type="Proteomes" id="UP001148313"/>
    </source>
</evidence>
<reference evidence="5" key="1">
    <citation type="submission" date="2022-11" db="EMBL/GenBank/DDBJ databases">
        <title>Hoeflea poritis sp. nov., isolated from scleractinian coral Porites lutea.</title>
        <authorList>
            <person name="Zhang G."/>
            <person name="Wei Q."/>
            <person name="Cai L."/>
        </authorList>
    </citation>
    <scope>NUCLEOTIDE SEQUENCE</scope>
    <source>
        <strain evidence="5">E7-10</strain>
    </source>
</reference>
<evidence type="ECO:0000256" key="1">
    <source>
        <dbReference type="ARBA" id="ARBA00004418"/>
    </source>
</evidence>
<gene>
    <name evidence="5" type="ORF">OOZ53_22020</name>
</gene>
<dbReference type="PANTHER" id="PTHR35936">
    <property type="entry name" value="MEMBRANE-BOUND LYTIC MUREIN TRANSGLYCOSYLASE F"/>
    <property type="match status" value="1"/>
</dbReference>
<feature type="chain" id="PRO_5045643172" evidence="3">
    <location>
        <begin position="20"/>
        <end position="284"/>
    </location>
</feature>
<dbReference type="Gene3D" id="3.40.190.10">
    <property type="entry name" value="Periplasmic binding protein-like II"/>
    <property type="match status" value="2"/>
</dbReference>
<evidence type="ECO:0000313" key="5">
    <source>
        <dbReference type="EMBL" id="MDA4848050.1"/>
    </source>
</evidence>
<dbReference type="InterPro" id="IPR001638">
    <property type="entry name" value="Solute-binding_3/MltF_N"/>
</dbReference>
<dbReference type="EMBL" id="JAPJZH010000018">
    <property type="protein sequence ID" value="MDA4848050.1"/>
    <property type="molecule type" value="Genomic_DNA"/>
</dbReference>
<dbReference type="SUPFAM" id="SSF53850">
    <property type="entry name" value="Periplasmic binding protein-like II"/>
    <property type="match status" value="1"/>
</dbReference>
<evidence type="ECO:0000256" key="3">
    <source>
        <dbReference type="SAM" id="SignalP"/>
    </source>
</evidence>